<dbReference type="InterPro" id="IPR047216">
    <property type="entry name" value="Endonuclease_DUF559_bact"/>
</dbReference>
<comment type="caution">
    <text evidence="2">The sequence shown here is derived from an EMBL/GenBank/DDBJ whole genome shotgun (WGS) entry which is preliminary data.</text>
</comment>
<name>A0ABN1MEI3_9FLAO</name>
<keyword evidence="3" id="KW-1185">Reference proteome</keyword>
<dbReference type="PANTHER" id="PTHR38590">
    <property type="entry name" value="BLL0828 PROTEIN"/>
    <property type="match status" value="1"/>
</dbReference>
<gene>
    <name evidence="2" type="ORF">GCM10009117_06540</name>
</gene>
<evidence type="ECO:0000313" key="2">
    <source>
        <dbReference type="EMBL" id="GAA0871508.1"/>
    </source>
</evidence>
<dbReference type="InterPro" id="IPR007569">
    <property type="entry name" value="DUF559"/>
</dbReference>
<dbReference type="Pfam" id="PF04480">
    <property type="entry name" value="DUF559"/>
    <property type="match status" value="1"/>
</dbReference>
<sequence>MPNKIIPYKPSLREFARSLRQNCTLSEVLLWEKLKKKSLGVQFHRQVPMLDYVVDFYCHEIGLAIEVDGRIHEYKYFYDARRQGRLESEGVTFLRFSNDYVKYHLSTVINEIAEKVDELKL</sequence>
<dbReference type="EMBL" id="BAAAFG010000002">
    <property type="protein sequence ID" value="GAA0871508.1"/>
    <property type="molecule type" value="Genomic_DNA"/>
</dbReference>
<dbReference type="Proteomes" id="UP001500507">
    <property type="component" value="Unassembled WGS sequence"/>
</dbReference>
<accession>A0ABN1MEI3</accession>
<organism evidence="2 3">
    <name type="scientific">Gangjinia marincola</name>
    <dbReference type="NCBI Taxonomy" id="578463"/>
    <lineage>
        <taxon>Bacteria</taxon>
        <taxon>Pseudomonadati</taxon>
        <taxon>Bacteroidota</taxon>
        <taxon>Flavobacteriia</taxon>
        <taxon>Flavobacteriales</taxon>
        <taxon>Flavobacteriaceae</taxon>
        <taxon>Gangjinia</taxon>
    </lineage>
</organism>
<dbReference type="Gene3D" id="3.40.960.10">
    <property type="entry name" value="VSR Endonuclease"/>
    <property type="match status" value="1"/>
</dbReference>
<dbReference type="PANTHER" id="PTHR38590:SF1">
    <property type="entry name" value="BLL0828 PROTEIN"/>
    <property type="match status" value="1"/>
</dbReference>
<protein>
    <recommendedName>
        <fullName evidence="1">DUF559 domain-containing protein</fullName>
    </recommendedName>
</protein>
<evidence type="ECO:0000313" key="3">
    <source>
        <dbReference type="Proteomes" id="UP001500507"/>
    </source>
</evidence>
<proteinExistence type="predicted"/>
<dbReference type="CDD" id="cd01038">
    <property type="entry name" value="Endonuclease_DUF559"/>
    <property type="match status" value="1"/>
</dbReference>
<dbReference type="SUPFAM" id="SSF52980">
    <property type="entry name" value="Restriction endonuclease-like"/>
    <property type="match status" value="1"/>
</dbReference>
<dbReference type="RefSeq" id="WP_343763801.1">
    <property type="nucleotide sequence ID" value="NZ_BAAAFG010000002.1"/>
</dbReference>
<reference evidence="2 3" key="1">
    <citation type="journal article" date="2019" name="Int. J. Syst. Evol. Microbiol.">
        <title>The Global Catalogue of Microorganisms (GCM) 10K type strain sequencing project: providing services to taxonomists for standard genome sequencing and annotation.</title>
        <authorList>
            <consortium name="The Broad Institute Genomics Platform"/>
            <consortium name="The Broad Institute Genome Sequencing Center for Infectious Disease"/>
            <person name="Wu L."/>
            <person name="Ma J."/>
        </authorList>
    </citation>
    <scope>NUCLEOTIDE SEQUENCE [LARGE SCALE GENOMIC DNA]</scope>
    <source>
        <strain evidence="2 3">JCM 16082</strain>
    </source>
</reference>
<evidence type="ECO:0000259" key="1">
    <source>
        <dbReference type="Pfam" id="PF04480"/>
    </source>
</evidence>
<feature type="domain" description="DUF559" evidence="1">
    <location>
        <begin position="12"/>
        <end position="116"/>
    </location>
</feature>
<dbReference type="InterPro" id="IPR011335">
    <property type="entry name" value="Restrct_endonuc-II-like"/>
</dbReference>